<organism evidence="1 2">
    <name type="scientific">Clostridium botulinum</name>
    <dbReference type="NCBI Taxonomy" id="1491"/>
    <lineage>
        <taxon>Bacteria</taxon>
        <taxon>Bacillati</taxon>
        <taxon>Bacillota</taxon>
        <taxon>Clostridia</taxon>
        <taxon>Eubacteriales</taxon>
        <taxon>Clostridiaceae</taxon>
        <taxon>Clostridium</taxon>
    </lineage>
</organism>
<dbReference type="SUPFAM" id="SSF82171">
    <property type="entry name" value="DPP6 N-terminal domain-like"/>
    <property type="match status" value="1"/>
</dbReference>
<dbReference type="AlphaFoldDB" id="A0A6M0SSG1"/>
<evidence type="ECO:0000313" key="2">
    <source>
        <dbReference type="Proteomes" id="UP000472355"/>
    </source>
</evidence>
<dbReference type="Proteomes" id="UP000472355">
    <property type="component" value="Unassembled WGS sequence"/>
</dbReference>
<gene>
    <name evidence="1" type="ORF">EXM65_17130</name>
</gene>
<proteinExistence type="predicted"/>
<reference evidence="1 2" key="1">
    <citation type="submission" date="2019-02" db="EMBL/GenBank/DDBJ databases">
        <title>Genome sequencing of Clostridium botulinum clinical isolates.</title>
        <authorList>
            <person name="Brunt J."/>
            <person name="Van Vliet A.H.M."/>
            <person name="Stringer S.C."/>
            <person name="Grant K.A."/>
            <person name="Carter A.C."/>
            <person name="Peck M.W."/>
        </authorList>
    </citation>
    <scope>NUCLEOTIDE SEQUENCE [LARGE SCALE GENOMIC DNA]</scope>
    <source>
        <strain evidence="1 2">H113700579</strain>
    </source>
</reference>
<protein>
    <submittedName>
        <fullName evidence="1">Dipeptidyl-peptidase IV</fullName>
    </submittedName>
</protein>
<dbReference type="EMBL" id="SGKU01000067">
    <property type="protein sequence ID" value="NFA44240.1"/>
    <property type="molecule type" value="Genomic_DNA"/>
</dbReference>
<name>A0A6M0SSG1_CLOBO</name>
<accession>A0A6M0SSG1</accession>
<comment type="caution">
    <text evidence="1">The sequence shown here is derived from an EMBL/GenBank/DDBJ whole genome shotgun (WGS) entry which is preliminary data.</text>
</comment>
<evidence type="ECO:0000313" key="1">
    <source>
        <dbReference type="EMBL" id="NFA44240.1"/>
    </source>
</evidence>
<sequence length="342" mass="39892">MKKIIVWIMLSLIVQTSGLYVFNKFICANSSEFKSKKIDINKSKENTFNCSIPKEVNDINLSTTGKYIAYLKDEVLNIEDTKTGDTNKFKTENNEIVMYYTWLYDRDIMAIVEKVKKDGEEKIQLITYDVKNDSKTFVQEICEFEKNIEVKNLTTSVFTGVYYIQLNKNETKSMIYRIDRNDDLSKVDINAKLINNMKVIPHEDRLLYEDKINNKIFVTSPNKQLKFDFNNELELLDIDKNDVIYLGEIKENNILSILYGNVNEDISTWKKINIDSTINKDDLYCNNENQILINNNLEGYVKNLINDNKIQYDGKFIQLTKNFIVSVDGNGKLIYTSYKDAL</sequence>